<dbReference type="Pfam" id="PF23762">
    <property type="entry name" value="SHCBP_N"/>
    <property type="match status" value="1"/>
</dbReference>
<organism evidence="2 3">
    <name type="scientific">Saguinus oedipus</name>
    <name type="common">Cotton-top tamarin</name>
    <name type="synonym">Oedipomidas oedipus</name>
    <dbReference type="NCBI Taxonomy" id="9490"/>
    <lineage>
        <taxon>Eukaryota</taxon>
        <taxon>Metazoa</taxon>
        <taxon>Chordata</taxon>
        <taxon>Craniata</taxon>
        <taxon>Vertebrata</taxon>
        <taxon>Euteleostomi</taxon>
        <taxon>Mammalia</taxon>
        <taxon>Eutheria</taxon>
        <taxon>Euarchontoglires</taxon>
        <taxon>Primates</taxon>
        <taxon>Haplorrhini</taxon>
        <taxon>Platyrrhini</taxon>
        <taxon>Cebidae</taxon>
        <taxon>Callitrichinae</taxon>
        <taxon>Saguinus</taxon>
    </lineage>
</organism>
<dbReference type="EMBL" id="JASSZA010000015">
    <property type="protein sequence ID" value="KAK2093091.1"/>
    <property type="molecule type" value="Genomic_DNA"/>
</dbReference>
<dbReference type="PANTHER" id="PTHR14695:SF8">
    <property type="entry name" value="SHC SH2 DOMAIN-BINDING PROTEIN 1"/>
    <property type="match status" value="1"/>
</dbReference>
<evidence type="ECO:0000313" key="3">
    <source>
        <dbReference type="Proteomes" id="UP001266305"/>
    </source>
</evidence>
<comment type="caution">
    <text evidence="2">The sequence shown here is derived from an EMBL/GenBank/DDBJ whole genome shotgun (WGS) entry which is preliminary data.</text>
</comment>
<name>A0ABQ9U7S3_SAGOE</name>
<dbReference type="PANTHER" id="PTHR14695">
    <property type="entry name" value="SHC SH2-DOMAIN BINDING PROTEIN 1-RELATED"/>
    <property type="match status" value="1"/>
</dbReference>
<sequence>MKEEEEGENPGEKEKRLLLTDQIPSLKLLYILKDTVIEITEEPNTLTEITDVDFAALKAVVRLAEPYLCDSQVSTFTMECMKELLDLKEHKLLLQELWVVFDSLEVFDQTALAIEHVSIDIMKRNKLMGMDTGNAKKHILKFES</sequence>
<dbReference type="InterPro" id="IPR045140">
    <property type="entry name" value="SHCBP1-like"/>
</dbReference>
<keyword evidence="3" id="KW-1185">Reference proteome</keyword>
<dbReference type="Proteomes" id="UP001266305">
    <property type="component" value="Unassembled WGS sequence"/>
</dbReference>
<accession>A0ABQ9U7S3</accession>
<evidence type="ECO:0000259" key="1">
    <source>
        <dbReference type="Pfam" id="PF23762"/>
    </source>
</evidence>
<evidence type="ECO:0000313" key="2">
    <source>
        <dbReference type="EMBL" id="KAK2093091.1"/>
    </source>
</evidence>
<dbReference type="InterPro" id="IPR057508">
    <property type="entry name" value="SHCBP-like_N"/>
</dbReference>
<gene>
    <name evidence="2" type="ORF">P7K49_029620</name>
</gene>
<feature type="domain" description="SHC SH2" evidence="1">
    <location>
        <begin position="43"/>
        <end position="118"/>
    </location>
</feature>
<protein>
    <recommendedName>
        <fullName evidence="1">SHC SH2 domain-containing protein</fullName>
    </recommendedName>
</protein>
<proteinExistence type="predicted"/>
<reference evidence="2 3" key="1">
    <citation type="submission" date="2023-05" db="EMBL/GenBank/DDBJ databases">
        <title>B98-5 Cell Line De Novo Hybrid Assembly: An Optical Mapping Approach.</title>
        <authorList>
            <person name="Kananen K."/>
            <person name="Auerbach J.A."/>
            <person name="Kautto E."/>
            <person name="Blachly J.S."/>
        </authorList>
    </citation>
    <scope>NUCLEOTIDE SEQUENCE [LARGE SCALE GENOMIC DNA]</scope>
    <source>
        <strain evidence="2">B95-8</strain>
        <tissue evidence="2">Cell line</tissue>
    </source>
</reference>